<dbReference type="PIRSF" id="PIRSF018266">
    <property type="entry name" value="FecR"/>
    <property type="match status" value="1"/>
</dbReference>
<sequence length="372" mass="41858">MPDYAAYTIEDFVFDPEFQRWVKQPNASNEDFWQQWLEEHPDRMADIQQARQLVLSMEIDEVAVSPEQIKRDVQKMLHRIRYQQPVGPAFTQVTRSSPAWGRWAAAAAVVLAIGLGWVYYRQAALPAPGRYASENTMAADVKNGLQTQRNTTKEPLTLTLPDGSTVELSPSSEISYPTQFDGDKRQVTLTGEAFFTVVRNPAKPFLVFADDVITKVLGTSFRVKAYPDQKDIVVAVRTGKVAVFAREEATDGSGKIADRRVISLTPNQQAEFSRIRAEFRKTLVAQPTVINKAIRPAEFEFDETPVADVFRRIEKAYGIEIIYDSDVLRDCALSASLSQESLDDKLRIVCRGIEATYEIIDGKIVIRSNGCR</sequence>
<evidence type="ECO:0000313" key="5">
    <source>
        <dbReference type="Proteomes" id="UP000181790"/>
    </source>
</evidence>
<dbReference type="AlphaFoldDB" id="A0A1S2VD08"/>
<organism evidence="4 5">
    <name type="scientific">Arsenicibacter rosenii</name>
    <dbReference type="NCBI Taxonomy" id="1750698"/>
    <lineage>
        <taxon>Bacteria</taxon>
        <taxon>Pseudomonadati</taxon>
        <taxon>Bacteroidota</taxon>
        <taxon>Cytophagia</taxon>
        <taxon>Cytophagales</taxon>
        <taxon>Spirosomataceae</taxon>
        <taxon>Arsenicibacter</taxon>
    </lineage>
</organism>
<dbReference type="Gene3D" id="2.60.120.1440">
    <property type="match status" value="1"/>
</dbReference>
<keyword evidence="1" id="KW-1133">Transmembrane helix</keyword>
<dbReference type="InterPro" id="IPR006860">
    <property type="entry name" value="FecR"/>
</dbReference>
<comment type="caution">
    <text evidence="4">The sequence shown here is derived from an EMBL/GenBank/DDBJ whole genome shotgun (WGS) entry which is preliminary data.</text>
</comment>
<keyword evidence="5" id="KW-1185">Reference proteome</keyword>
<feature type="transmembrane region" description="Helical" evidence="1">
    <location>
        <begin position="100"/>
        <end position="120"/>
    </location>
</feature>
<dbReference type="GO" id="GO:0016989">
    <property type="term" value="F:sigma factor antagonist activity"/>
    <property type="evidence" value="ECO:0007669"/>
    <property type="project" value="TreeGrafter"/>
</dbReference>
<dbReference type="Gene3D" id="3.55.50.30">
    <property type="match status" value="1"/>
</dbReference>
<dbReference type="Proteomes" id="UP000181790">
    <property type="component" value="Unassembled WGS sequence"/>
</dbReference>
<feature type="domain" description="Protein FecR C-terminal" evidence="3">
    <location>
        <begin position="299"/>
        <end position="366"/>
    </location>
</feature>
<keyword evidence="1" id="KW-0812">Transmembrane</keyword>
<evidence type="ECO:0000256" key="1">
    <source>
        <dbReference type="SAM" id="Phobius"/>
    </source>
</evidence>
<evidence type="ECO:0000259" key="2">
    <source>
        <dbReference type="Pfam" id="PF04773"/>
    </source>
</evidence>
<protein>
    <recommendedName>
        <fullName evidence="6">Iron dicitrate transport regulator FecR</fullName>
    </recommendedName>
</protein>
<dbReference type="Pfam" id="PF16344">
    <property type="entry name" value="FecR_C"/>
    <property type="match status" value="1"/>
</dbReference>
<reference evidence="4 5" key="1">
    <citation type="submission" date="2016-10" db="EMBL/GenBank/DDBJ databases">
        <title>Arsenicibacter rosenii gen. nov., sp. nov., an efficient arsenic-methylating bacterium isolated from an arsenic-contaminated paddy soil.</title>
        <authorList>
            <person name="Huang K."/>
        </authorList>
    </citation>
    <scope>NUCLEOTIDE SEQUENCE [LARGE SCALE GENOMIC DNA]</scope>
    <source>
        <strain evidence="4 5">SM-1</strain>
    </source>
</reference>
<dbReference type="PANTHER" id="PTHR30273">
    <property type="entry name" value="PERIPLASMIC SIGNAL SENSOR AND SIGMA FACTOR ACTIVATOR FECR-RELATED"/>
    <property type="match status" value="1"/>
</dbReference>
<name>A0A1S2VD08_9BACT</name>
<dbReference type="EMBL" id="MORL01000028">
    <property type="protein sequence ID" value="OIN56116.1"/>
    <property type="molecule type" value="Genomic_DNA"/>
</dbReference>
<dbReference type="InterPro" id="IPR032508">
    <property type="entry name" value="FecR_C"/>
</dbReference>
<dbReference type="OrthoDB" id="923804at2"/>
<evidence type="ECO:0000259" key="3">
    <source>
        <dbReference type="Pfam" id="PF16344"/>
    </source>
</evidence>
<proteinExistence type="predicted"/>
<accession>A0A1S2VD08</accession>
<keyword evidence="1" id="KW-0472">Membrane</keyword>
<feature type="domain" description="FecR protein" evidence="2">
    <location>
        <begin position="152"/>
        <end position="241"/>
    </location>
</feature>
<dbReference type="PANTHER" id="PTHR30273:SF2">
    <property type="entry name" value="PROTEIN FECR"/>
    <property type="match status" value="1"/>
</dbReference>
<dbReference type="Pfam" id="PF04773">
    <property type="entry name" value="FecR"/>
    <property type="match status" value="1"/>
</dbReference>
<dbReference type="InterPro" id="IPR012373">
    <property type="entry name" value="Ferrdict_sens_TM"/>
</dbReference>
<dbReference type="RefSeq" id="WP_071506248.1">
    <property type="nucleotide sequence ID" value="NZ_MORL01000028.1"/>
</dbReference>
<evidence type="ECO:0000313" key="4">
    <source>
        <dbReference type="EMBL" id="OIN56116.1"/>
    </source>
</evidence>
<evidence type="ECO:0008006" key="6">
    <source>
        <dbReference type="Google" id="ProtNLM"/>
    </source>
</evidence>
<gene>
    <name evidence="4" type="ORF">BLX24_26455</name>
</gene>